<organism evidence="6 7">
    <name type="scientific">Rheinheimera tilapiae</name>
    <dbReference type="NCBI Taxonomy" id="875043"/>
    <lineage>
        <taxon>Bacteria</taxon>
        <taxon>Pseudomonadati</taxon>
        <taxon>Pseudomonadota</taxon>
        <taxon>Gammaproteobacteria</taxon>
        <taxon>Chromatiales</taxon>
        <taxon>Chromatiaceae</taxon>
        <taxon>Rheinheimera</taxon>
    </lineage>
</organism>
<gene>
    <name evidence="6" type="ORF">ACFFJP_02505</name>
</gene>
<evidence type="ECO:0000256" key="2">
    <source>
        <dbReference type="ARBA" id="ARBA00023125"/>
    </source>
</evidence>
<reference evidence="6 7" key="1">
    <citation type="submission" date="2024-09" db="EMBL/GenBank/DDBJ databases">
        <authorList>
            <person name="Sun Q."/>
            <person name="Mori K."/>
        </authorList>
    </citation>
    <scope>NUCLEOTIDE SEQUENCE [LARGE SCALE GENOMIC DNA]</scope>
    <source>
        <strain evidence="6 7">KCTC 23315</strain>
    </source>
</reference>
<dbReference type="InterPro" id="IPR036271">
    <property type="entry name" value="Tet_transcr_reg_TetR-rel_C_sf"/>
</dbReference>
<dbReference type="EMBL" id="JBHLXP010000001">
    <property type="protein sequence ID" value="MFC0047159.1"/>
    <property type="molecule type" value="Genomic_DNA"/>
</dbReference>
<comment type="caution">
    <text evidence="6">The sequence shown here is derived from an EMBL/GenBank/DDBJ whole genome shotgun (WGS) entry which is preliminary data.</text>
</comment>
<keyword evidence="7" id="KW-1185">Reference proteome</keyword>
<name>A0ABV6B8H9_9GAMM</name>
<keyword evidence="2 4" id="KW-0238">DNA-binding</keyword>
<feature type="DNA-binding region" description="H-T-H motif" evidence="4">
    <location>
        <begin position="25"/>
        <end position="44"/>
    </location>
</feature>
<dbReference type="PROSITE" id="PS50977">
    <property type="entry name" value="HTH_TETR_2"/>
    <property type="match status" value="1"/>
</dbReference>
<dbReference type="Gene3D" id="1.10.357.10">
    <property type="entry name" value="Tetracycline Repressor, domain 2"/>
    <property type="match status" value="1"/>
</dbReference>
<dbReference type="SUPFAM" id="SSF46689">
    <property type="entry name" value="Homeodomain-like"/>
    <property type="match status" value="1"/>
</dbReference>
<dbReference type="Pfam" id="PF00440">
    <property type="entry name" value="TetR_N"/>
    <property type="match status" value="1"/>
</dbReference>
<evidence type="ECO:0000259" key="5">
    <source>
        <dbReference type="PROSITE" id="PS50977"/>
    </source>
</evidence>
<dbReference type="RefSeq" id="WP_377240148.1">
    <property type="nucleotide sequence ID" value="NZ_JBHLXP010000001.1"/>
</dbReference>
<evidence type="ECO:0000313" key="7">
    <source>
        <dbReference type="Proteomes" id="UP001589813"/>
    </source>
</evidence>
<dbReference type="Proteomes" id="UP001589813">
    <property type="component" value="Unassembled WGS sequence"/>
</dbReference>
<keyword evidence="1" id="KW-0805">Transcription regulation</keyword>
<accession>A0ABV6B8H9</accession>
<dbReference type="PANTHER" id="PTHR47506">
    <property type="entry name" value="TRANSCRIPTIONAL REGULATORY PROTEIN"/>
    <property type="match status" value="1"/>
</dbReference>
<evidence type="ECO:0000313" key="6">
    <source>
        <dbReference type="EMBL" id="MFC0047159.1"/>
    </source>
</evidence>
<evidence type="ECO:0000256" key="4">
    <source>
        <dbReference type="PROSITE-ProRule" id="PRU00335"/>
    </source>
</evidence>
<keyword evidence="3" id="KW-0804">Transcription</keyword>
<dbReference type="PANTHER" id="PTHR47506:SF1">
    <property type="entry name" value="HTH-TYPE TRANSCRIPTIONAL REGULATOR YJDC"/>
    <property type="match status" value="1"/>
</dbReference>
<sequence>MDEKRRLLIDTAFQLFYEKGINSVGINEILTVSGIAKKTLYAKFESKDELVLETLMERDAIFLRWLESELAPGRRYTEVINNLFGALTKWFCNQVPELDKFRGCYFIKASAECTNADSRLFQYCTEHKDRVKSLLRQYLSGVSETTIDQICTLKEGATVMAYLYHDMKAAERCIPVALAIIEL</sequence>
<protein>
    <submittedName>
        <fullName evidence="6">TetR/AcrR family transcriptional regulator</fullName>
    </submittedName>
</protein>
<dbReference type="SUPFAM" id="SSF48498">
    <property type="entry name" value="Tetracyclin repressor-like, C-terminal domain"/>
    <property type="match status" value="1"/>
</dbReference>
<dbReference type="PRINTS" id="PR00455">
    <property type="entry name" value="HTHTETR"/>
</dbReference>
<proteinExistence type="predicted"/>
<dbReference type="InterPro" id="IPR009057">
    <property type="entry name" value="Homeodomain-like_sf"/>
</dbReference>
<evidence type="ECO:0000256" key="3">
    <source>
        <dbReference type="ARBA" id="ARBA00023163"/>
    </source>
</evidence>
<feature type="domain" description="HTH tetR-type" evidence="5">
    <location>
        <begin position="2"/>
        <end position="62"/>
    </location>
</feature>
<dbReference type="InterPro" id="IPR001647">
    <property type="entry name" value="HTH_TetR"/>
</dbReference>
<evidence type="ECO:0000256" key="1">
    <source>
        <dbReference type="ARBA" id="ARBA00023015"/>
    </source>
</evidence>